<dbReference type="EMBL" id="FWXR01000003">
    <property type="protein sequence ID" value="SMC50099.1"/>
    <property type="molecule type" value="Genomic_DNA"/>
</dbReference>
<dbReference type="Proteomes" id="UP000192656">
    <property type="component" value="Unassembled WGS sequence"/>
</dbReference>
<evidence type="ECO:0000259" key="2">
    <source>
        <dbReference type="Pfam" id="PF01370"/>
    </source>
</evidence>
<dbReference type="PANTHER" id="PTHR43245">
    <property type="entry name" value="BIFUNCTIONAL POLYMYXIN RESISTANCE PROTEIN ARNA"/>
    <property type="match status" value="1"/>
</dbReference>
<organism evidence="3 4">
    <name type="scientific">Fulvimarina manganoxydans</name>
    <dbReference type="NCBI Taxonomy" id="937218"/>
    <lineage>
        <taxon>Bacteria</taxon>
        <taxon>Pseudomonadati</taxon>
        <taxon>Pseudomonadota</taxon>
        <taxon>Alphaproteobacteria</taxon>
        <taxon>Hyphomicrobiales</taxon>
        <taxon>Aurantimonadaceae</taxon>
        <taxon>Fulvimarina</taxon>
    </lineage>
</organism>
<dbReference type="RefSeq" id="WP_170923172.1">
    <property type="nucleotide sequence ID" value="NZ_FWXR01000003.1"/>
</dbReference>
<dbReference type="PANTHER" id="PTHR43245:SF58">
    <property type="entry name" value="BLL5923 PROTEIN"/>
    <property type="match status" value="1"/>
</dbReference>
<dbReference type="Gene3D" id="3.40.50.720">
    <property type="entry name" value="NAD(P)-binding Rossmann-like Domain"/>
    <property type="match status" value="1"/>
</dbReference>
<name>A0A1W1ZNT8_9HYPH</name>
<evidence type="ECO:0000256" key="1">
    <source>
        <dbReference type="SAM" id="MobiDB-lite"/>
    </source>
</evidence>
<protein>
    <submittedName>
        <fullName evidence="3">UDP-glucose 4-epimerase</fullName>
    </submittedName>
</protein>
<keyword evidence="4" id="KW-1185">Reference proteome</keyword>
<sequence length="316" mass="33414">MTGASGFVGRHLVPRLVSSGHDVTKLKRGTDAGQGAEASPEVITGPSDFAALRPDHIADHPPFDAVIHLAALNPDRGRGEASNDHALIRANRDGSLALFRAVEAHGARHFLFLSTANVHAPSDRPIDEASPIAPLDAYARSKAMAETALLEAAKTSRIRLTILRPAPVYGEGGRGMISLLKRLAASAWPLPLPATLGERSFVSVEALSSAIIACLDRDGMGAETYLVADAEPVTPAALIARLRTTRGRAPGLIPLPNAILRTAAGIAGKGPAFQRLIEGFHIDARKLRHATGWSPEPNTLAALLRQSADTGRTRQR</sequence>
<feature type="region of interest" description="Disordered" evidence="1">
    <location>
        <begin position="23"/>
        <end position="47"/>
    </location>
</feature>
<evidence type="ECO:0000313" key="3">
    <source>
        <dbReference type="EMBL" id="SMC50099.1"/>
    </source>
</evidence>
<gene>
    <name evidence="3" type="ORF">SAMN06297251_1032</name>
</gene>
<accession>A0A1W1ZNT8</accession>
<dbReference type="SUPFAM" id="SSF51735">
    <property type="entry name" value="NAD(P)-binding Rossmann-fold domains"/>
    <property type="match status" value="1"/>
</dbReference>
<dbReference type="STRING" id="937218.SAMN06297251_1032"/>
<dbReference type="AlphaFoldDB" id="A0A1W1ZNT8"/>
<dbReference type="Pfam" id="PF01370">
    <property type="entry name" value="Epimerase"/>
    <property type="match status" value="1"/>
</dbReference>
<evidence type="ECO:0000313" key="4">
    <source>
        <dbReference type="Proteomes" id="UP000192656"/>
    </source>
</evidence>
<dbReference type="InterPro" id="IPR050177">
    <property type="entry name" value="Lipid_A_modif_metabolic_enz"/>
</dbReference>
<proteinExistence type="predicted"/>
<dbReference type="InterPro" id="IPR001509">
    <property type="entry name" value="Epimerase_deHydtase"/>
</dbReference>
<reference evidence="3 4" key="1">
    <citation type="submission" date="2017-04" db="EMBL/GenBank/DDBJ databases">
        <authorList>
            <person name="Afonso C.L."/>
            <person name="Miller P.J."/>
            <person name="Scott M.A."/>
            <person name="Spackman E."/>
            <person name="Goraichik I."/>
            <person name="Dimitrov K.M."/>
            <person name="Suarez D.L."/>
            <person name="Swayne D.E."/>
        </authorList>
    </citation>
    <scope>NUCLEOTIDE SEQUENCE [LARGE SCALE GENOMIC DNA]</scope>
    <source>
        <strain evidence="3 4">CGMCC 1.10972</strain>
    </source>
</reference>
<feature type="domain" description="NAD-dependent epimerase/dehydratase" evidence="2">
    <location>
        <begin position="1"/>
        <end position="226"/>
    </location>
</feature>
<dbReference type="InterPro" id="IPR036291">
    <property type="entry name" value="NAD(P)-bd_dom_sf"/>
</dbReference>